<keyword evidence="9" id="KW-0406">Ion transport</keyword>
<dbReference type="GO" id="GO:0006885">
    <property type="term" value="P:regulation of pH"/>
    <property type="evidence" value="ECO:0007669"/>
    <property type="project" value="TreeGrafter"/>
</dbReference>
<dbReference type="Gene3D" id="3.40.50.12370">
    <property type="match status" value="1"/>
</dbReference>
<keyword evidence="7" id="KW-0630">Potassium</keyword>
<feature type="transmembrane region" description="Helical" evidence="12">
    <location>
        <begin position="374"/>
        <end position="394"/>
    </location>
</feature>
<dbReference type="Proteomes" id="UP000092600">
    <property type="component" value="Unassembled WGS sequence"/>
</dbReference>
<keyword evidence="6 12" id="KW-0812">Transmembrane</keyword>
<dbReference type="InterPro" id="IPR057291">
    <property type="entry name" value="CHX17_2nd"/>
</dbReference>
<dbReference type="GO" id="GO:0012505">
    <property type="term" value="C:endomembrane system"/>
    <property type="evidence" value="ECO:0007669"/>
    <property type="project" value="TreeGrafter"/>
</dbReference>
<organism evidence="16 17">
    <name type="scientific">Ananas comosus</name>
    <name type="common">Pineapple</name>
    <name type="synonym">Ananas ananas</name>
    <dbReference type="NCBI Taxonomy" id="4615"/>
    <lineage>
        <taxon>Eukaryota</taxon>
        <taxon>Viridiplantae</taxon>
        <taxon>Streptophyta</taxon>
        <taxon>Embryophyta</taxon>
        <taxon>Tracheophyta</taxon>
        <taxon>Spermatophyta</taxon>
        <taxon>Magnoliopsida</taxon>
        <taxon>Liliopsida</taxon>
        <taxon>Poales</taxon>
        <taxon>Bromeliaceae</taxon>
        <taxon>Bromelioideae</taxon>
        <taxon>Ananas</taxon>
    </lineage>
</organism>
<evidence type="ECO:0000256" key="12">
    <source>
        <dbReference type="SAM" id="Phobius"/>
    </source>
</evidence>
<dbReference type="PANTHER" id="PTHR32468:SF164">
    <property type="entry name" value="OS05G0485000 PROTEIN"/>
    <property type="match status" value="1"/>
</dbReference>
<dbReference type="PANTHER" id="PTHR32468">
    <property type="entry name" value="CATION/H + ANTIPORTER"/>
    <property type="match status" value="1"/>
</dbReference>
<feature type="transmembrane region" description="Helical" evidence="12">
    <location>
        <begin position="224"/>
        <end position="245"/>
    </location>
</feature>
<evidence type="ECO:0000259" key="13">
    <source>
        <dbReference type="Pfam" id="PF00999"/>
    </source>
</evidence>
<proteinExistence type="inferred from homology"/>
<evidence type="ECO:0000256" key="8">
    <source>
        <dbReference type="ARBA" id="ARBA00022989"/>
    </source>
</evidence>
<evidence type="ECO:0000256" key="6">
    <source>
        <dbReference type="ARBA" id="ARBA00022692"/>
    </source>
</evidence>
<name>A0A199UH63_ANACO</name>
<comment type="function">
    <text evidence="1">May function as sodium-coupled metabolite transporter across the chloroplast envelope.</text>
</comment>
<keyword evidence="5" id="KW-0633">Potassium transport</keyword>
<dbReference type="InterPro" id="IPR050794">
    <property type="entry name" value="CPA2_transporter"/>
</dbReference>
<dbReference type="AlphaFoldDB" id="A0A199UH63"/>
<dbReference type="Pfam" id="PF00999">
    <property type="entry name" value="Na_H_Exchanger"/>
    <property type="match status" value="1"/>
</dbReference>
<feature type="transmembrane region" description="Helical" evidence="12">
    <location>
        <begin position="440"/>
        <end position="460"/>
    </location>
</feature>
<feature type="transmembrane region" description="Helical" evidence="12">
    <location>
        <begin position="59"/>
        <end position="77"/>
    </location>
</feature>
<dbReference type="Pfam" id="PF23256">
    <property type="entry name" value="CHX17_2nd"/>
    <property type="match status" value="1"/>
</dbReference>
<evidence type="ECO:0000256" key="10">
    <source>
        <dbReference type="ARBA" id="ARBA00023136"/>
    </source>
</evidence>
<dbReference type="InterPro" id="IPR057290">
    <property type="entry name" value="CHX17_C"/>
</dbReference>
<feature type="transmembrane region" description="Helical" evidence="12">
    <location>
        <begin position="190"/>
        <end position="212"/>
    </location>
</feature>
<evidence type="ECO:0000259" key="14">
    <source>
        <dbReference type="Pfam" id="PF23256"/>
    </source>
</evidence>
<dbReference type="InterPro" id="IPR006153">
    <property type="entry name" value="Cation/H_exchanger_TM"/>
</dbReference>
<evidence type="ECO:0000256" key="7">
    <source>
        <dbReference type="ARBA" id="ARBA00022958"/>
    </source>
</evidence>
<sequence length="812" mass="87883">MADSNNKSSPLLPADSFMGALVGNEDQHMICVTPYSVKMSCSGIWDAEDSILLHNIPRTLIQIFLIVAISRLLHFLLRPLKQPRIVCDIASGIIVGSFVTEKESVADKSSFSAMFIPEVGKTPMVVLAAVGLIFNLFIAGVKMDPSAIWKSGRRSVAIGTASLAVPLAAVVAASYLIYNNIEQVLERRRRFFIFMAASLCTTSFPVLADILAELRLLNTELGRLALSSAMIQDVAGWIFMVMFTAVNQSQNGMVKGLLAMLCFAGMGAFALLVFRPYVEWVARTTPVDGRVSELHVFVIMLTVVASSLASDAIGGTFIDGPIILGLVVPDGPPLGAALVERVEPVASEVMLPLFFLVEGVFADVREVAAQGKMWLWMLVIMLIACVGKIAGTVVPAVFCDVPLQKAVLLGLIMNFRGLVEMIVFFTFINGKLINGETYTMLVFSVVGATALCVPLVAHFYKPLSSGRPVGRRTVQHLKPHVELRMLACFSDERSVPPLLHLLECSSPPDYPSAALCVYALHLVELQGRAVSSLVAHRNKKGFINPAQMDRVHNNFITFEQVKKGATAVQPFTSIAPYKTMHQDVCSLALEKSVALVVVPFPRKDAATDGDADRAMRGIVPLVLSQAPCSVGVLIHHNATRIVMPAPGQWQHHVCVLFWGGPDDREALSVAARMARHPAVRLTVMRFVLAATASAGAGRNSGGSPRATMDKDRVWDEEVLGELRVENGDNKRLAISEVAVRDVEQTVALIRTVGGDDGYDLVVTGRRQGSAMSLLDEGLSEWSESPELGVVGDMLASSDFQCPFSVLVVQQHS</sequence>
<feature type="transmembrane region" description="Helical" evidence="12">
    <location>
        <begin position="124"/>
        <end position="143"/>
    </location>
</feature>
<evidence type="ECO:0000256" key="9">
    <source>
        <dbReference type="ARBA" id="ARBA00023065"/>
    </source>
</evidence>
<evidence type="ECO:0000313" key="17">
    <source>
        <dbReference type="Proteomes" id="UP000092600"/>
    </source>
</evidence>
<dbReference type="GO" id="GO:0006813">
    <property type="term" value="P:potassium ion transport"/>
    <property type="evidence" value="ECO:0007669"/>
    <property type="project" value="UniProtKB-KW"/>
</dbReference>
<evidence type="ECO:0000259" key="15">
    <source>
        <dbReference type="Pfam" id="PF23259"/>
    </source>
</evidence>
<dbReference type="EMBL" id="LSRQ01008143">
    <property type="protein sequence ID" value="OAY64217.1"/>
    <property type="molecule type" value="Genomic_DNA"/>
</dbReference>
<dbReference type="GO" id="GO:1902600">
    <property type="term" value="P:proton transmembrane transport"/>
    <property type="evidence" value="ECO:0007669"/>
    <property type="project" value="InterPro"/>
</dbReference>
<evidence type="ECO:0000256" key="5">
    <source>
        <dbReference type="ARBA" id="ARBA00022538"/>
    </source>
</evidence>
<comment type="subcellular location">
    <subcellularLocation>
        <location evidence="3">Membrane</location>
        <topology evidence="3">Multi-pass membrane protein</topology>
    </subcellularLocation>
    <subcellularLocation>
        <location evidence="2">Plastid</location>
        <location evidence="2">Chloroplast envelope</location>
    </subcellularLocation>
</comment>
<dbReference type="GO" id="GO:0016020">
    <property type="term" value="C:membrane"/>
    <property type="evidence" value="ECO:0007669"/>
    <property type="project" value="UniProtKB-SubCell"/>
</dbReference>
<dbReference type="GO" id="GO:0009941">
    <property type="term" value="C:chloroplast envelope"/>
    <property type="evidence" value="ECO:0007669"/>
    <property type="project" value="UniProtKB-SubCell"/>
</dbReference>
<keyword evidence="8 12" id="KW-1133">Transmembrane helix</keyword>
<feature type="transmembrane region" description="Helical" evidence="12">
    <location>
        <begin position="406"/>
        <end position="428"/>
    </location>
</feature>
<feature type="transmembrane region" description="Helical" evidence="12">
    <location>
        <begin position="155"/>
        <end position="178"/>
    </location>
</feature>
<gene>
    <name evidence="16" type="ORF">ACMD2_19270</name>
</gene>
<evidence type="ECO:0000256" key="3">
    <source>
        <dbReference type="ARBA" id="ARBA00004141"/>
    </source>
</evidence>
<accession>A0A199UH63</accession>
<feature type="domain" description="Cation/H+ exchanger transmembrane" evidence="13">
    <location>
        <begin position="66"/>
        <end position="450"/>
    </location>
</feature>
<evidence type="ECO:0000256" key="1">
    <source>
        <dbReference type="ARBA" id="ARBA00003198"/>
    </source>
</evidence>
<dbReference type="InterPro" id="IPR038770">
    <property type="entry name" value="Na+/solute_symporter_sf"/>
</dbReference>
<feature type="transmembrane region" description="Helical" evidence="12">
    <location>
        <begin position="257"/>
        <end position="274"/>
    </location>
</feature>
<keyword evidence="10 12" id="KW-0472">Membrane</keyword>
<dbReference type="Pfam" id="PF23259">
    <property type="entry name" value="CHX17_C"/>
    <property type="match status" value="1"/>
</dbReference>
<evidence type="ECO:0000256" key="4">
    <source>
        <dbReference type="ARBA" id="ARBA00022448"/>
    </source>
</evidence>
<evidence type="ECO:0000313" key="16">
    <source>
        <dbReference type="EMBL" id="OAY64217.1"/>
    </source>
</evidence>
<comment type="similarity">
    <text evidence="11">Belongs to the monovalent cation:proton antiporter 2 (CPA2) transporter (TC 2.A.37) family. CHX (TC 2.A.37.4) subfamily.</text>
</comment>
<feature type="domain" description="Cation/H(+) antiporter central" evidence="14">
    <location>
        <begin position="515"/>
        <end position="636"/>
    </location>
</feature>
<reference evidence="16 17" key="1">
    <citation type="journal article" date="2016" name="DNA Res.">
        <title>The draft genome of MD-2 pineapple using hybrid error correction of long reads.</title>
        <authorList>
            <person name="Redwan R.M."/>
            <person name="Saidin A."/>
            <person name="Kumar S.V."/>
        </authorList>
    </citation>
    <scope>NUCLEOTIDE SEQUENCE [LARGE SCALE GENOMIC DNA]</scope>
    <source>
        <strain evidence="17">cv. MD2</strain>
        <tissue evidence="16">Leaf</tissue>
    </source>
</reference>
<evidence type="ECO:0000256" key="2">
    <source>
        <dbReference type="ARBA" id="ARBA00004119"/>
    </source>
</evidence>
<keyword evidence="4" id="KW-0813">Transport</keyword>
<comment type="caution">
    <text evidence="16">The sequence shown here is derived from an EMBL/GenBank/DDBJ whole genome shotgun (WGS) entry which is preliminary data.</text>
</comment>
<evidence type="ECO:0000256" key="11">
    <source>
        <dbReference type="ARBA" id="ARBA00038341"/>
    </source>
</evidence>
<feature type="domain" description="Cation/H(+) antiporter C-terminal" evidence="15">
    <location>
        <begin position="653"/>
        <end position="811"/>
    </location>
</feature>
<dbReference type="Gene3D" id="1.20.1530.20">
    <property type="match status" value="1"/>
</dbReference>
<protein>
    <submittedName>
        <fullName evidence="16">Cation/H(+) antiporter 15</fullName>
    </submittedName>
</protein>
<feature type="transmembrane region" description="Helical" evidence="12">
    <location>
        <begin position="294"/>
        <end position="314"/>
    </location>
</feature>
<dbReference type="GO" id="GO:0015297">
    <property type="term" value="F:antiporter activity"/>
    <property type="evidence" value="ECO:0007669"/>
    <property type="project" value="InterPro"/>
</dbReference>